<evidence type="ECO:0000313" key="9">
    <source>
        <dbReference type="EMBL" id="PMD45756.1"/>
    </source>
</evidence>
<evidence type="ECO:0000259" key="8">
    <source>
        <dbReference type="PROSITE" id="PS50048"/>
    </source>
</evidence>
<keyword evidence="3" id="KW-0805">Transcription regulation</keyword>
<evidence type="ECO:0000256" key="5">
    <source>
        <dbReference type="ARBA" id="ARBA00023163"/>
    </source>
</evidence>
<feature type="domain" description="Zn(2)-C6 fungal-type" evidence="8">
    <location>
        <begin position="17"/>
        <end position="45"/>
    </location>
</feature>
<dbReference type="Proteomes" id="UP000235786">
    <property type="component" value="Unassembled WGS sequence"/>
</dbReference>
<evidence type="ECO:0000256" key="7">
    <source>
        <dbReference type="SAM" id="MobiDB-lite"/>
    </source>
</evidence>
<name>A0A2J6S4R2_HYAVF</name>
<proteinExistence type="predicted"/>
<sequence length="528" mass="59575">MPATARKRASTPRSKNGCVTCKIRRLKCGEEKPSCLRCIKSGWHCDGYEHVPKLPSVSTMGLAPIRSRSLSTSPSASPTPSQSTTSAVPQLDDREAAYFQVFFKDVAPQFQDYVPFWDFARKASKSSYSIRHGLVALGALSKSAKRSSSNHYRVDLPQGTHRELALEQYQKALSGLRESIGGIGRGRPVRTTLVSCLILSCFENFLGNAGFSLQHITWARHVLSASVTPKANPLESKCAGEGEDVVMSGFYVMDLQALMLLGADESRTYFKFDQRDPIISLPAKFATLDEAKKARHMLVWHGYRTVYQTDFYQYGRKEAIPLSVIEMRDYLVSQIYALHQQIDLLLLGSNPDLHLHPLARPEAIKVYSTTLLIRLALSLQAPQITSDALLPEFEYLLMMARRALEYEAEGCQLIQEGEVYCVEVRTLNILHLVATRCRHPSIRRQAIALLLAVHRRESMYDSVLAGKVAQWMMDIEEEGVDENDEIPEHARVWGECVELELHQRRARVKCRQNVMGGGWIFRETQISW</sequence>
<keyword evidence="6" id="KW-0539">Nucleus</keyword>
<keyword evidence="4" id="KW-0238">DNA-binding</keyword>
<organism evidence="9 10">
    <name type="scientific">Hyaloscypha variabilis (strain UAMH 11265 / GT02V1 / F)</name>
    <name type="common">Meliniomyces variabilis</name>
    <dbReference type="NCBI Taxonomy" id="1149755"/>
    <lineage>
        <taxon>Eukaryota</taxon>
        <taxon>Fungi</taxon>
        <taxon>Dikarya</taxon>
        <taxon>Ascomycota</taxon>
        <taxon>Pezizomycotina</taxon>
        <taxon>Leotiomycetes</taxon>
        <taxon>Helotiales</taxon>
        <taxon>Hyaloscyphaceae</taxon>
        <taxon>Hyaloscypha</taxon>
        <taxon>Hyaloscypha variabilis</taxon>
    </lineage>
</organism>
<dbReference type="Pfam" id="PF11951">
    <property type="entry name" value="Fungal_trans_2"/>
    <property type="match status" value="1"/>
</dbReference>
<evidence type="ECO:0000256" key="3">
    <source>
        <dbReference type="ARBA" id="ARBA00023015"/>
    </source>
</evidence>
<protein>
    <recommendedName>
        <fullName evidence="8">Zn(2)-C6 fungal-type domain-containing protein</fullName>
    </recommendedName>
</protein>
<feature type="region of interest" description="Disordered" evidence="7">
    <location>
        <begin position="67"/>
        <end position="89"/>
    </location>
</feature>
<dbReference type="OrthoDB" id="3598904at2759"/>
<dbReference type="CDD" id="cd00067">
    <property type="entry name" value="GAL4"/>
    <property type="match status" value="1"/>
</dbReference>
<dbReference type="GO" id="GO:0000981">
    <property type="term" value="F:DNA-binding transcription factor activity, RNA polymerase II-specific"/>
    <property type="evidence" value="ECO:0007669"/>
    <property type="project" value="InterPro"/>
</dbReference>
<dbReference type="InterPro" id="IPR001138">
    <property type="entry name" value="Zn2Cys6_DnaBD"/>
</dbReference>
<keyword evidence="5" id="KW-0804">Transcription</keyword>
<dbReference type="InterPro" id="IPR036864">
    <property type="entry name" value="Zn2-C6_fun-type_DNA-bd_sf"/>
</dbReference>
<evidence type="ECO:0000256" key="6">
    <source>
        <dbReference type="ARBA" id="ARBA00023242"/>
    </source>
</evidence>
<dbReference type="GO" id="GO:0008270">
    <property type="term" value="F:zinc ion binding"/>
    <property type="evidence" value="ECO:0007669"/>
    <property type="project" value="InterPro"/>
</dbReference>
<keyword evidence="2" id="KW-0862">Zinc</keyword>
<dbReference type="PANTHER" id="PTHR36206:SF4">
    <property type="entry name" value="HYPOTHETICAL CONSERVED PROTEIN (EUROFUNG)-RELATED"/>
    <property type="match status" value="1"/>
</dbReference>
<dbReference type="PANTHER" id="PTHR36206">
    <property type="entry name" value="ASPERCRYPTIN BIOSYNTHESIS CLUSTER-SPECIFIC TRANSCRIPTION REGULATOR ATNN-RELATED"/>
    <property type="match status" value="1"/>
</dbReference>
<evidence type="ECO:0000256" key="4">
    <source>
        <dbReference type="ARBA" id="ARBA00023125"/>
    </source>
</evidence>
<dbReference type="Gene3D" id="4.10.240.10">
    <property type="entry name" value="Zn(2)-C6 fungal-type DNA-binding domain"/>
    <property type="match status" value="1"/>
</dbReference>
<reference evidence="9 10" key="1">
    <citation type="submission" date="2016-04" db="EMBL/GenBank/DDBJ databases">
        <title>A degradative enzymes factory behind the ericoid mycorrhizal symbiosis.</title>
        <authorList>
            <consortium name="DOE Joint Genome Institute"/>
            <person name="Martino E."/>
            <person name="Morin E."/>
            <person name="Grelet G."/>
            <person name="Kuo A."/>
            <person name="Kohler A."/>
            <person name="Daghino S."/>
            <person name="Barry K."/>
            <person name="Choi C."/>
            <person name="Cichocki N."/>
            <person name="Clum A."/>
            <person name="Copeland A."/>
            <person name="Hainaut M."/>
            <person name="Haridas S."/>
            <person name="Labutti K."/>
            <person name="Lindquist E."/>
            <person name="Lipzen A."/>
            <person name="Khouja H.-R."/>
            <person name="Murat C."/>
            <person name="Ohm R."/>
            <person name="Olson A."/>
            <person name="Spatafora J."/>
            <person name="Veneault-Fourrey C."/>
            <person name="Henrissat B."/>
            <person name="Grigoriev I."/>
            <person name="Martin F."/>
            <person name="Perotto S."/>
        </authorList>
    </citation>
    <scope>NUCLEOTIDE SEQUENCE [LARGE SCALE GENOMIC DNA]</scope>
    <source>
        <strain evidence="9 10">F</strain>
    </source>
</reference>
<accession>A0A2J6S4R2</accession>
<evidence type="ECO:0000256" key="1">
    <source>
        <dbReference type="ARBA" id="ARBA00022723"/>
    </source>
</evidence>
<dbReference type="EMBL" id="KZ613940">
    <property type="protein sequence ID" value="PMD45756.1"/>
    <property type="molecule type" value="Genomic_DNA"/>
</dbReference>
<evidence type="ECO:0000313" key="10">
    <source>
        <dbReference type="Proteomes" id="UP000235786"/>
    </source>
</evidence>
<dbReference type="InterPro" id="IPR021858">
    <property type="entry name" value="Fun_TF"/>
</dbReference>
<dbReference type="PROSITE" id="PS00463">
    <property type="entry name" value="ZN2_CY6_FUNGAL_1"/>
    <property type="match status" value="1"/>
</dbReference>
<keyword evidence="10" id="KW-1185">Reference proteome</keyword>
<dbReference type="GO" id="GO:0003677">
    <property type="term" value="F:DNA binding"/>
    <property type="evidence" value="ECO:0007669"/>
    <property type="project" value="UniProtKB-KW"/>
</dbReference>
<dbReference type="SMART" id="SM00066">
    <property type="entry name" value="GAL4"/>
    <property type="match status" value="1"/>
</dbReference>
<dbReference type="Pfam" id="PF00172">
    <property type="entry name" value="Zn_clus"/>
    <property type="match status" value="1"/>
</dbReference>
<evidence type="ECO:0000256" key="2">
    <source>
        <dbReference type="ARBA" id="ARBA00022833"/>
    </source>
</evidence>
<dbReference type="SUPFAM" id="SSF57701">
    <property type="entry name" value="Zn2/Cys6 DNA-binding domain"/>
    <property type="match status" value="1"/>
</dbReference>
<keyword evidence="1" id="KW-0479">Metal-binding</keyword>
<dbReference type="PROSITE" id="PS50048">
    <property type="entry name" value="ZN2_CY6_FUNGAL_2"/>
    <property type="match status" value="1"/>
</dbReference>
<dbReference type="InterPro" id="IPR052360">
    <property type="entry name" value="Transcr_Regulatory_Proteins"/>
</dbReference>
<gene>
    <name evidence="9" type="ORF">L207DRAFT_525100</name>
</gene>
<dbReference type="AlphaFoldDB" id="A0A2J6S4R2"/>